<reference evidence="3" key="1">
    <citation type="journal article" date="2019" name="Int. J. Syst. Evol. Microbiol.">
        <title>The Global Catalogue of Microorganisms (GCM) 10K type strain sequencing project: providing services to taxonomists for standard genome sequencing and annotation.</title>
        <authorList>
            <consortium name="The Broad Institute Genomics Platform"/>
            <consortium name="The Broad Institute Genome Sequencing Center for Infectious Disease"/>
            <person name="Wu L."/>
            <person name="Ma J."/>
        </authorList>
    </citation>
    <scope>NUCLEOTIDE SEQUENCE [LARGE SCALE GENOMIC DNA]</scope>
    <source>
        <strain evidence="3">JCM 9377</strain>
    </source>
</reference>
<gene>
    <name evidence="2" type="ORF">GCM10010468_68570</name>
</gene>
<feature type="region of interest" description="Disordered" evidence="1">
    <location>
        <begin position="88"/>
        <end position="118"/>
    </location>
</feature>
<dbReference type="PRINTS" id="PR01217">
    <property type="entry name" value="PRICHEXTENSN"/>
</dbReference>
<protein>
    <submittedName>
        <fullName evidence="2">Uncharacterized protein</fullName>
    </submittedName>
</protein>
<evidence type="ECO:0000313" key="2">
    <source>
        <dbReference type="EMBL" id="GAA3235041.1"/>
    </source>
</evidence>
<feature type="compositionally biased region" description="Pro residues" evidence="1">
    <location>
        <begin position="154"/>
        <end position="183"/>
    </location>
</feature>
<dbReference type="RefSeq" id="WP_344836798.1">
    <property type="nucleotide sequence ID" value="NZ_BAAAUV010000027.1"/>
</dbReference>
<feature type="compositionally biased region" description="Polar residues" evidence="1">
    <location>
        <begin position="100"/>
        <end position="109"/>
    </location>
</feature>
<dbReference type="EMBL" id="BAAAUV010000027">
    <property type="protein sequence ID" value="GAA3235041.1"/>
    <property type="molecule type" value="Genomic_DNA"/>
</dbReference>
<comment type="caution">
    <text evidence="2">The sequence shown here is derived from an EMBL/GenBank/DDBJ whole genome shotgun (WGS) entry which is preliminary data.</text>
</comment>
<sequence>MTSRDPYGRDPLGEVLRGALHAEADRVMPSPDALSLIRERTARGGRGLAWTWLTGGWKGPLLASVAALGMATVALSATPAAIDRFTNAGQQSKEREAQQRKTAPLSTNEDGVVVGPDGLPVPSSLLRVMCVPIDPASRRPGPVKTTRTASPQTVPSPGPSPSACPPSTTPSALPVPPQPPPVTITPSTTPQPTQTAAPTPTVVTPTTPPTPTAQPTEVPTAPEEPSPTPTATPTPAALTP</sequence>
<feature type="region of interest" description="Disordered" evidence="1">
    <location>
        <begin position="134"/>
        <end position="240"/>
    </location>
</feature>
<evidence type="ECO:0000256" key="1">
    <source>
        <dbReference type="SAM" id="MobiDB-lite"/>
    </source>
</evidence>
<proteinExistence type="predicted"/>
<name>A0ABP6QJ93_9ACTN</name>
<evidence type="ECO:0000313" key="3">
    <source>
        <dbReference type="Proteomes" id="UP001501237"/>
    </source>
</evidence>
<feature type="compositionally biased region" description="Pro residues" evidence="1">
    <location>
        <begin position="222"/>
        <end position="232"/>
    </location>
</feature>
<feature type="compositionally biased region" description="Low complexity" evidence="1">
    <location>
        <begin position="184"/>
        <end position="205"/>
    </location>
</feature>
<organism evidence="2 3">
    <name type="scientific">Actinocorallia longicatena</name>
    <dbReference type="NCBI Taxonomy" id="111803"/>
    <lineage>
        <taxon>Bacteria</taxon>
        <taxon>Bacillati</taxon>
        <taxon>Actinomycetota</taxon>
        <taxon>Actinomycetes</taxon>
        <taxon>Streptosporangiales</taxon>
        <taxon>Thermomonosporaceae</taxon>
        <taxon>Actinocorallia</taxon>
    </lineage>
</organism>
<keyword evidence="3" id="KW-1185">Reference proteome</keyword>
<dbReference type="Proteomes" id="UP001501237">
    <property type="component" value="Unassembled WGS sequence"/>
</dbReference>
<accession>A0ABP6QJ93</accession>